<dbReference type="Proteomes" id="UP001218218">
    <property type="component" value="Unassembled WGS sequence"/>
</dbReference>
<organism evidence="1 2">
    <name type="scientific">Mycena albidolilacea</name>
    <dbReference type="NCBI Taxonomy" id="1033008"/>
    <lineage>
        <taxon>Eukaryota</taxon>
        <taxon>Fungi</taxon>
        <taxon>Dikarya</taxon>
        <taxon>Basidiomycota</taxon>
        <taxon>Agaricomycotina</taxon>
        <taxon>Agaricomycetes</taxon>
        <taxon>Agaricomycetidae</taxon>
        <taxon>Agaricales</taxon>
        <taxon>Marasmiineae</taxon>
        <taxon>Mycenaceae</taxon>
        <taxon>Mycena</taxon>
    </lineage>
</organism>
<reference evidence="1" key="1">
    <citation type="submission" date="2023-03" db="EMBL/GenBank/DDBJ databases">
        <title>Massive genome expansion in bonnet fungi (Mycena s.s.) driven by repeated elements and novel gene families across ecological guilds.</title>
        <authorList>
            <consortium name="Lawrence Berkeley National Laboratory"/>
            <person name="Harder C.B."/>
            <person name="Miyauchi S."/>
            <person name="Viragh M."/>
            <person name="Kuo A."/>
            <person name="Thoen E."/>
            <person name="Andreopoulos B."/>
            <person name="Lu D."/>
            <person name="Skrede I."/>
            <person name="Drula E."/>
            <person name="Henrissat B."/>
            <person name="Morin E."/>
            <person name="Kohler A."/>
            <person name="Barry K."/>
            <person name="LaButti K."/>
            <person name="Morin E."/>
            <person name="Salamov A."/>
            <person name="Lipzen A."/>
            <person name="Mereny Z."/>
            <person name="Hegedus B."/>
            <person name="Baldrian P."/>
            <person name="Stursova M."/>
            <person name="Weitz H."/>
            <person name="Taylor A."/>
            <person name="Grigoriev I.V."/>
            <person name="Nagy L.G."/>
            <person name="Martin F."/>
            <person name="Kauserud H."/>
        </authorList>
    </citation>
    <scope>NUCLEOTIDE SEQUENCE</scope>
    <source>
        <strain evidence="1">CBHHK002</strain>
    </source>
</reference>
<comment type="caution">
    <text evidence="1">The sequence shown here is derived from an EMBL/GenBank/DDBJ whole genome shotgun (WGS) entry which is preliminary data.</text>
</comment>
<accession>A0AAD7AMG6</accession>
<keyword evidence="2" id="KW-1185">Reference proteome</keyword>
<gene>
    <name evidence="1" type="ORF">DFH08DRAFT_841518</name>
</gene>
<evidence type="ECO:0000313" key="1">
    <source>
        <dbReference type="EMBL" id="KAJ7362812.1"/>
    </source>
</evidence>
<proteinExistence type="predicted"/>
<name>A0AAD7AMG6_9AGAR</name>
<sequence length="252" mass="28162">MQHNIATPKPTATMLSPRFLTTLPPLEPLRDASAHSALCQRNTRNRTARARARRPALGTSRRHAETIHGLVYVHRRSALPRRLFHSHHHSRHFSLQATLKPLPPCSTRRARCRLLRATIPSSSTIVVCPTHRTIPSLTRIVSRPYFHELARSQTSADPPVSPSMQAHVLCMQLDRQRTQGEGQSTSVVSTSQCACHLHHYPRSRSLFFLAGPATCCPSASPGYDRRRSTPTRPTHRLRTLGARRAALDAVST</sequence>
<protein>
    <submittedName>
        <fullName evidence="1">Uncharacterized protein</fullName>
    </submittedName>
</protein>
<evidence type="ECO:0000313" key="2">
    <source>
        <dbReference type="Proteomes" id="UP001218218"/>
    </source>
</evidence>
<dbReference type="AlphaFoldDB" id="A0AAD7AMG6"/>
<dbReference type="EMBL" id="JARIHO010000004">
    <property type="protein sequence ID" value="KAJ7362812.1"/>
    <property type="molecule type" value="Genomic_DNA"/>
</dbReference>